<dbReference type="Proteomes" id="UP000001646">
    <property type="component" value="Chromosome 2"/>
</dbReference>
<proteinExistence type="inferred from homology"/>
<comment type="similarity">
    <text evidence="1">Belongs to the ohanin/vespryn family.</text>
</comment>
<dbReference type="GO" id="GO:0005737">
    <property type="term" value="C:cytoplasm"/>
    <property type="evidence" value="ECO:0000318"/>
    <property type="project" value="GO_Central"/>
</dbReference>
<dbReference type="PROSITE" id="PS00518">
    <property type="entry name" value="ZF_RING_1"/>
    <property type="match status" value="1"/>
</dbReference>
<dbReference type="InterPro" id="IPR000315">
    <property type="entry name" value="Znf_B-box"/>
</dbReference>
<feature type="domain" description="B30.2/SPRY" evidence="10">
    <location>
        <begin position="105"/>
        <end position="307"/>
    </location>
</feature>
<keyword evidence="5" id="KW-0862">Zinc</keyword>
<dbReference type="AlphaFoldDB" id="A0A803SVP9"/>
<keyword evidence="12" id="KW-1185">Reference proteome</keyword>
<evidence type="ECO:0000259" key="9">
    <source>
        <dbReference type="PROSITE" id="PS50119"/>
    </source>
</evidence>
<keyword evidence="4 7" id="KW-0863">Zinc-finger</keyword>
<reference evidence="11" key="2">
    <citation type="submission" date="2025-08" db="UniProtKB">
        <authorList>
            <consortium name="Ensembl"/>
        </authorList>
    </citation>
    <scope>IDENTIFICATION</scope>
</reference>
<dbReference type="InterPro" id="IPR003879">
    <property type="entry name" value="Butyrophylin_SPRY"/>
</dbReference>
<reference evidence="11 12" key="1">
    <citation type="submission" date="2009-12" db="EMBL/GenBank/DDBJ databases">
        <title>The Genome Sequence of Anolis carolinensis (Green Anole Lizard).</title>
        <authorList>
            <consortium name="The Genome Sequencing Platform"/>
            <person name="Di Palma F."/>
            <person name="Alfoldi J."/>
            <person name="Heiman D."/>
            <person name="Young S."/>
            <person name="Grabherr M."/>
            <person name="Johnson J."/>
            <person name="Lander E.S."/>
            <person name="Lindblad-Toh K."/>
        </authorList>
    </citation>
    <scope>NUCLEOTIDE SEQUENCE [LARGE SCALE GENOMIC DNA]</scope>
    <source>
        <strain evidence="11 12">JBL SC #1</strain>
    </source>
</reference>
<organism evidence="11 12">
    <name type="scientific">Anolis carolinensis</name>
    <name type="common">Green anole</name>
    <name type="synonym">American chameleon</name>
    <dbReference type="NCBI Taxonomy" id="28377"/>
    <lineage>
        <taxon>Eukaryota</taxon>
        <taxon>Metazoa</taxon>
        <taxon>Chordata</taxon>
        <taxon>Craniata</taxon>
        <taxon>Vertebrata</taxon>
        <taxon>Euteleostomi</taxon>
        <taxon>Lepidosauria</taxon>
        <taxon>Squamata</taxon>
        <taxon>Bifurcata</taxon>
        <taxon>Unidentata</taxon>
        <taxon>Episquamata</taxon>
        <taxon>Toxicofera</taxon>
        <taxon>Iguania</taxon>
        <taxon>Dactyloidae</taxon>
        <taxon>Anolis</taxon>
    </lineage>
</organism>
<dbReference type="SMART" id="SM00336">
    <property type="entry name" value="BBOX"/>
    <property type="match status" value="1"/>
</dbReference>
<keyword evidence="2" id="KW-0528">Neurotoxin</keyword>
<dbReference type="InterPro" id="IPR001870">
    <property type="entry name" value="B30.2/SPRY"/>
</dbReference>
<dbReference type="InterPro" id="IPR017907">
    <property type="entry name" value="Znf_RING_CS"/>
</dbReference>
<keyword evidence="3" id="KW-0479">Metal-binding</keyword>
<dbReference type="InterPro" id="IPR050143">
    <property type="entry name" value="TRIM/RBCC"/>
</dbReference>
<evidence type="ECO:0008006" key="13">
    <source>
        <dbReference type="Google" id="ProtNLM"/>
    </source>
</evidence>
<dbReference type="Pfam" id="PF15227">
    <property type="entry name" value="zf-C3HC4_4"/>
    <property type="match status" value="1"/>
</dbReference>
<dbReference type="PRINTS" id="PR01407">
    <property type="entry name" value="BUTYPHLNCDUF"/>
</dbReference>
<reference evidence="11" key="3">
    <citation type="submission" date="2025-09" db="UniProtKB">
        <authorList>
            <consortium name="Ensembl"/>
        </authorList>
    </citation>
    <scope>IDENTIFICATION</scope>
</reference>
<evidence type="ECO:0000259" key="8">
    <source>
        <dbReference type="PROSITE" id="PS50089"/>
    </source>
</evidence>
<dbReference type="PROSITE" id="PS50119">
    <property type="entry name" value="ZF_BBOX"/>
    <property type="match status" value="1"/>
</dbReference>
<dbReference type="SUPFAM" id="SSF57850">
    <property type="entry name" value="RING/U-box"/>
    <property type="match status" value="1"/>
</dbReference>
<evidence type="ECO:0000256" key="1">
    <source>
        <dbReference type="ARBA" id="ARBA00009651"/>
    </source>
</evidence>
<dbReference type="InParanoid" id="A0A803SVP9"/>
<evidence type="ECO:0000256" key="3">
    <source>
        <dbReference type="ARBA" id="ARBA00022723"/>
    </source>
</evidence>
<dbReference type="Gene3D" id="4.10.240.20">
    <property type="match status" value="1"/>
</dbReference>
<dbReference type="Gene3D" id="3.30.40.10">
    <property type="entry name" value="Zinc/RING finger domain, C3HC4 (zinc finger)"/>
    <property type="match status" value="1"/>
</dbReference>
<keyword evidence="2" id="KW-0800">Toxin</keyword>
<dbReference type="PANTHER" id="PTHR24103">
    <property type="entry name" value="E3 UBIQUITIN-PROTEIN LIGASE TRIM"/>
    <property type="match status" value="1"/>
</dbReference>
<dbReference type="PROSITE" id="PS50188">
    <property type="entry name" value="B302_SPRY"/>
    <property type="match status" value="1"/>
</dbReference>
<dbReference type="InterPro" id="IPR043136">
    <property type="entry name" value="B30.2/SPRY_sf"/>
</dbReference>
<dbReference type="SMART" id="SM00184">
    <property type="entry name" value="RING"/>
    <property type="match status" value="1"/>
</dbReference>
<evidence type="ECO:0000256" key="5">
    <source>
        <dbReference type="ARBA" id="ARBA00022833"/>
    </source>
</evidence>
<evidence type="ECO:0000256" key="7">
    <source>
        <dbReference type="PROSITE-ProRule" id="PRU00024"/>
    </source>
</evidence>
<dbReference type="Gene3D" id="2.60.120.920">
    <property type="match status" value="1"/>
</dbReference>
<evidence type="ECO:0000256" key="4">
    <source>
        <dbReference type="ARBA" id="ARBA00022771"/>
    </source>
</evidence>
<sequence>MEAETLSPPRTGATVSLCFLQANSSIPSFYLCEETTCSVCVDYFKDPVTLDCGHNFCKACLTQTWEKSSNIETSCPQCRGIVSQKNFRTNQSLANIVEKVKILSLQGSKKAKGKERVCEKHQEPLNLFCTDDETFICVVCDRNKEHQDHRRIPLGTGFNDLPDNPERFSPQVFALGHEGFTSGRHFWEVVVEGEGDWAVGVARASVRKKDSVNVQLGDGVWVVGKWRGRYHATSWPSSTDFLLSEKTKRVRVCLNYTSNQVGFYDADTEDQICIFSNVPFSGENALPFFFVKSHRQTTNRGTTLWPK</sequence>
<dbReference type="InterPro" id="IPR003877">
    <property type="entry name" value="SPRY_dom"/>
</dbReference>
<dbReference type="SMART" id="SM00449">
    <property type="entry name" value="SPRY"/>
    <property type="match status" value="1"/>
</dbReference>
<dbReference type="PROSITE" id="PS50089">
    <property type="entry name" value="ZF_RING_2"/>
    <property type="match status" value="1"/>
</dbReference>
<dbReference type="SUPFAM" id="SSF57845">
    <property type="entry name" value="B-box zinc-binding domain"/>
    <property type="match status" value="1"/>
</dbReference>
<evidence type="ECO:0000313" key="12">
    <source>
        <dbReference type="Proteomes" id="UP000001646"/>
    </source>
</evidence>
<dbReference type="GeneTree" id="ENSGT01030000234669"/>
<dbReference type="GO" id="GO:0061630">
    <property type="term" value="F:ubiquitin protein ligase activity"/>
    <property type="evidence" value="ECO:0000318"/>
    <property type="project" value="GO_Central"/>
</dbReference>
<dbReference type="InterPro" id="IPR013320">
    <property type="entry name" value="ConA-like_dom_sf"/>
</dbReference>
<dbReference type="Ensembl" id="ENSACAT00000046121.1">
    <property type="protein sequence ID" value="ENSACAP00000027039.1"/>
    <property type="gene ID" value="ENSACAG00000040966.1"/>
</dbReference>
<feature type="domain" description="B box-type" evidence="9">
    <location>
        <begin position="113"/>
        <end position="154"/>
    </location>
</feature>
<dbReference type="GO" id="GO:0008270">
    <property type="term" value="F:zinc ion binding"/>
    <property type="evidence" value="ECO:0007669"/>
    <property type="project" value="UniProtKB-KW"/>
</dbReference>
<dbReference type="SUPFAM" id="SSF49899">
    <property type="entry name" value="Concanavalin A-like lectins/glucanases"/>
    <property type="match status" value="1"/>
</dbReference>
<dbReference type="InterPro" id="IPR001841">
    <property type="entry name" value="Znf_RING"/>
</dbReference>
<evidence type="ECO:0000256" key="6">
    <source>
        <dbReference type="ARBA" id="ARBA00034460"/>
    </source>
</evidence>
<dbReference type="GO" id="GO:0045087">
    <property type="term" value="P:innate immune response"/>
    <property type="evidence" value="ECO:0000318"/>
    <property type="project" value="GO_Central"/>
</dbReference>
<name>A0A803SVP9_ANOCA</name>
<evidence type="ECO:0000259" key="10">
    <source>
        <dbReference type="PROSITE" id="PS50188"/>
    </source>
</evidence>
<feature type="domain" description="RING-type" evidence="8">
    <location>
        <begin position="37"/>
        <end position="79"/>
    </location>
</feature>
<dbReference type="Pfam" id="PF00622">
    <property type="entry name" value="SPRY"/>
    <property type="match status" value="1"/>
</dbReference>
<accession>A0A803SVP9</accession>
<dbReference type="InterPro" id="IPR013083">
    <property type="entry name" value="Znf_RING/FYVE/PHD"/>
</dbReference>
<protein>
    <recommendedName>
        <fullName evidence="13">Zinc finger protein RFP-like</fullName>
    </recommendedName>
</protein>
<comment type="function">
    <text evidence="6">Neurotoxin that produces dose-dependent hypolocomotion and hyperalgesia in mice. May directly act on the central nervous system, as it is 6500-fold more potent when administered intracerebroventricularly than intraperitoneal.</text>
</comment>
<dbReference type="Pfam" id="PF00643">
    <property type="entry name" value="zf-B_box"/>
    <property type="match status" value="1"/>
</dbReference>
<evidence type="ECO:0000256" key="2">
    <source>
        <dbReference type="ARBA" id="ARBA00022699"/>
    </source>
</evidence>
<evidence type="ECO:0000313" key="11">
    <source>
        <dbReference type="Ensembl" id="ENSACAP00000027039.1"/>
    </source>
</evidence>